<dbReference type="GO" id="GO:0008168">
    <property type="term" value="F:methyltransferase activity"/>
    <property type="evidence" value="ECO:0007669"/>
    <property type="project" value="UniProtKB-KW"/>
</dbReference>
<dbReference type="AlphaFoldDB" id="A0A3S2YKT8"/>
<comment type="caution">
    <text evidence="1">The sequence shown here is derived from an EMBL/GenBank/DDBJ whole genome shotgun (WGS) entry which is preliminary data.</text>
</comment>
<keyword evidence="2" id="KW-1185">Reference proteome</keyword>
<dbReference type="Gene3D" id="3.40.50.150">
    <property type="entry name" value="Vaccinia Virus protein VP39"/>
    <property type="match status" value="1"/>
</dbReference>
<evidence type="ECO:0000313" key="1">
    <source>
        <dbReference type="EMBL" id="RVU13806.1"/>
    </source>
</evidence>
<dbReference type="Proteomes" id="UP000286997">
    <property type="component" value="Unassembled WGS sequence"/>
</dbReference>
<gene>
    <name evidence="1" type="ORF">EOE48_25960</name>
</gene>
<reference evidence="1 2" key="1">
    <citation type="submission" date="2019-01" db="EMBL/GenBank/DDBJ databases">
        <authorList>
            <person name="Chen W.-M."/>
        </authorList>
    </citation>
    <scope>NUCLEOTIDE SEQUENCE [LARGE SCALE GENOMIC DNA]</scope>
    <source>
        <strain evidence="1 2">TER-1</strain>
    </source>
</reference>
<protein>
    <submittedName>
        <fullName evidence="1">Class I SAM-dependent methyltransferase</fullName>
    </submittedName>
</protein>
<dbReference type="RefSeq" id="WP_127733780.1">
    <property type="nucleotide sequence ID" value="NZ_SACP01000041.1"/>
</dbReference>
<accession>A0A3S2YKT8</accession>
<keyword evidence="1" id="KW-0489">Methyltransferase</keyword>
<dbReference type="OrthoDB" id="9816424at2"/>
<keyword evidence="1" id="KW-0808">Transferase</keyword>
<dbReference type="InterPro" id="IPR029063">
    <property type="entry name" value="SAM-dependent_MTases_sf"/>
</dbReference>
<dbReference type="EMBL" id="SACP01000041">
    <property type="protein sequence ID" value="RVU13806.1"/>
    <property type="molecule type" value="Genomic_DNA"/>
</dbReference>
<dbReference type="GO" id="GO:0032259">
    <property type="term" value="P:methylation"/>
    <property type="evidence" value="ECO:0007669"/>
    <property type="project" value="UniProtKB-KW"/>
</dbReference>
<dbReference type="SUPFAM" id="SSF53335">
    <property type="entry name" value="S-adenosyl-L-methionine-dependent methyltransferases"/>
    <property type="match status" value="1"/>
</dbReference>
<organism evidence="1 2">
    <name type="scientific">Methylobacterium oryzihabitans</name>
    <dbReference type="NCBI Taxonomy" id="2499852"/>
    <lineage>
        <taxon>Bacteria</taxon>
        <taxon>Pseudomonadati</taxon>
        <taxon>Pseudomonadota</taxon>
        <taxon>Alphaproteobacteria</taxon>
        <taxon>Hyphomicrobiales</taxon>
        <taxon>Methylobacteriaceae</taxon>
        <taxon>Methylobacterium</taxon>
    </lineage>
</organism>
<proteinExistence type="predicted"/>
<name>A0A3S2YKT8_9HYPH</name>
<sequence>MMPSLAQLSQHFNAVKEPGYLEIYEEHFGHLRDKPINVLEIGVHHGGSLLMWSEYFRFAHVVGIDIMEPPVRFSGNIRFCKGRQDDPDFLRQVAASVRGGRFDIIIDDGSHFGLYTKIAYETLFDEHLSSGGYYVIEDWGTGYWDDWPDGSRYQPAAREWEMAAEEKNRFVYVEEGSFGHLPKLFHSHQFGMVGFVKQLVDEAHYGAIRNVSPRRPSKFRTLNLSEGVALIRKR</sequence>
<evidence type="ECO:0000313" key="2">
    <source>
        <dbReference type="Proteomes" id="UP000286997"/>
    </source>
</evidence>